<organism evidence="3 4">
    <name type="scientific">Triparma columacea</name>
    <dbReference type="NCBI Taxonomy" id="722753"/>
    <lineage>
        <taxon>Eukaryota</taxon>
        <taxon>Sar</taxon>
        <taxon>Stramenopiles</taxon>
        <taxon>Ochrophyta</taxon>
        <taxon>Bolidophyceae</taxon>
        <taxon>Parmales</taxon>
        <taxon>Triparmaceae</taxon>
        <taxon>Triparma</taxon>
    </lineage>
</organism>
<dbReference type="Proteomes" id="UP001165065">
    <property type="component" value="Unassembled WGS sequence"/>
</dbReference>
<feature type="transmembrane region" description="Helical" evidence="2">
    <location>
        <begin position="401"/>
        <end position="429"/>
    </location>
</feature>
<keyword evidence="4" id="KW-1185">Reference proteome</keyword>
<dbReference type="EMBL" id="BRYA01000740">
    <property type="protein sequence ID" value="GMI31417.1"/>
    <property type="molecule type" value="Genomic_DNA"/>
</dbReference>
<name>A0A9W7G441_9STRA</name>
<evidence type="ECO:0000256" key="2">
    <source>
        <dbReference type="SAM" id="Phobius"/>
    </source>
</evidence>
<feature type="compositionally biased region" description="Polar residues" evidence="1">
    <location>
        <begin position="484"/>
        <end position="501"/>
    </location>
</feature>
<dbReference type="GO" id="GO:0016746">
    <property type="term" value="F:acyltransferase activity"/>
    <property type="evidence" value="ECO:0007669"/>
    <property type="project" value="TreeGrafter"/>
</dbReference>
<feature type="transmembrane region" description="Helical" evidence="2">
    <location>
        <begin position="71"/>
        <end position="99"/>
    </location>
</feature>
<dbReference type="GO" id="GO:0012505">
    <property type="term" value="C:endomembrane system"/>
    <property type="evidence" value="ECO:0007669"/>
    <property type="project" value="TreeGrafter"/>
</dbReference>
<gene>
    <name evidence="3" type="ORF">TrCOL_g1538</name>
</gene>
<keyword evidence="2" id="KW-0812">Transmembrane</keyword>
<feature type="compositionally biased region" description="Low complexity" evidence="1">
    <location>
        <begin position="1"/>
        <end position="15"/>
    </location>
</feature>
<feature type="region of interest" description="Disordered" evidence="1">
    <location>
        <begin position="1"/>
        <end position="45"/>
    </location>
</feature>
<accession>A0A9W7G441</accession>
<sequence length="527" mass="57531">MPSVSFRPLSSTSSSPPTPPIVNTSYLPSSPSTSPGVSVNIRSSSPSSFPTEDVFNEDMTEEPLLPALVNLITQIITVAALGVTTGGLLTITAVSALVLRPFSRRLHRRLTSLYGTSLYLDTLSLILPPCTITVTKDSDIPVNYGTNLISCNYEGIEGMIVTAMVCRMLSVGGNVKLFMDQRSLGWSQFIWTLLDFPIVGEKGVKGKEVKELLEDVSREDIATTVLVFPEGEREFNVREIVDSQDYARREGRPQLRNLLLPRTKGWQGAVEGLKGGDLGIYDFTVGIERGGKGGGGRKGIGESIKYWIRGFGPKLIHVRIRRWSVDSCIHDSDWLDKRWSEKDRDITHYKKHGVLPDKDEERRVGIPRGRGGRGEEYGRRERRFNTRYHGIESSLISATRLVGAFCSIPLILIMTVPTAWAVGWCWVIYKVVWEGGIQNMVIPDDGSAAKGQGNSGTRRTGTSGVANRAAGQGDDGGGRGRGRMNSTGNTPTGVLSAQTGTPYMPATPFASPLGLSGWLEGRGRKDE</sequence>
<keyword evidence="2" id="KW-0472">Membrane</keyword>
<proteinExistence type="predicted"/>
<dbReference type="PANTHER" id="PTHR10983:SF16">
    <property type="entry name" value="LYSOCARDIOLIPIN ACYLTRANSFERASE 1"/>
    <property type="match status" value="1"/>
</dbReference>
<feature type="region of interest" description="Disordered" evidence="1">
    <location>
        <begin position="447"/>
        <end position="527"/>
    </location>
</feature>
<evidence type="ECO:0000313" key="4">
    <source>
        <dbReference type="Proteomes" id="UP001165065"/>
    </source>
</evidence>
<evidence type="ECO:0008006" key="5">
    <source>
        <dbReference type="Google" id="ProtNLM"/>
    </source>
</evidence>
<dbReference type="OrthoDB" id="189226at2759"/>
<evidence type="ECO:0000256" key="1">
    <source>
        <dbReference type="SAM" id="MobiDB-lite"/>
    </source>
</evidence>
<protein>
    <recommendedName>
        <fullName evidence="5">Phospholipid/glycerol acyltransferase domain-containing protein</fullName>
    </recommendedName>
</protein>
<keyword evidence="2" id="KW-1133">Transmembrane helix</keyword>
<comment type="caution">
    <text evidence="3">The sequence shown here is derived from an EMBL/GenBank/DDBJ whole genome shotgun (WGS) entry which is preliminary data.</text>
</comment>
<reference evidence="4" key="1">
    <citation type="journal article" date="2023" name="Commun. Biol.">
        <title>Genome analysis of Parmales, the sister group of diatoms, reveals the evolutionary specialization of diatoms from phago-mixotrophs to photoautotrophs.</title>
        <authorList>
            <person name="Ban H."/>
            <person name="Sato S."/>
            <person name="Yoshikawa S."/>
            <person name="Yamada K."/>
            <person name="Nakamura Y."/>
            <person name="Ichinomiya M."/>
            <person name="Sato N."/>
            <person name="Blanc-Mathieu R."/>
            <person name="Endo H."/>
            <person name="Kuwata A."/>
            <person name="Ogata H."/>
        </authorList>
    </citation>
    <scope>NUCLEOTIDE SEQUENCE [LARGE SCALE GENOMIC DNA]</scope>
</reference>
<evidence type="ECO:0000313" key="3">
    <source>
        <dbReference type="EMBL" id="GMI31417.1"/>
    </source>
</evidence>
<dbReference type="AlphaFoldDB" id="A0A9W7G441"/>
<feature type="compositionally biased region" description="Low complexity" evidence="1">
    <location>
        <begin position="455"/>
        <end position="472"/>
    </location>
</feature>
<dbReference type="PANTHER" id="PTHR10983">
    <property type="entry name" value="1-ACYLGLYCEROL-3-PHOSPHATE ACYLTRANSFERASE-RELATED"/>
    <property type="match status" value="1"/>
</dbReference>